<dbReference type="InterPro" id="IPR006768">
    <property type="entry name" value="Cwf19-like_C_dom-1"/>
</dbReference>
<keyword evidence="1" id="KW-0285">Flavoprotein</keyword>
<feature type="region of interest" description="Disordered" evidence="9">
    <location>
        <begin position="2389"/>
        <end position="2472"/>
    </location>
</feature>
<dbReference type="Gene3D" id="3.50.50.60">
    <property type="entry name" value="FAD/NAD(P)-binding domain"/>
    <property type="match status" value="1"/>
</dbReference>
<dbReference type="SMART" id="SM00490">
    <property type="entry name" value="HELICc"/>
    <property type="match status" value="1"/>
</dbReference>
<dbReference type="SUPFAM" id="SSF51905">
    <property type="entry name" value="FAD/NAD(P)-binding domain"/>
    <property type="match status" value="1"/>
</dbReference>
<dbReference type="InterPro" id="IPR001478">
    <property type="entry name" value="PDZ"/>
</dbReference>
<accession>A0ABN7S6S3</accession>
<dbReference type="InterPro" id="IPR001650">
    <property type="entry name" value="Helicase_C-like"/>
</dbReference>
<evidence type="ECO:0000313" key="13">
    <source>
        <dbReference type="EMBL" id="CAG5094091.1"/>
    </source>
</evidence>
<dbReference type="SUPFAM" id="SSF54197">
    <property type="entry name" value="HIT-like"/>
    <property type="match status" value="1"/>
</dbReference>
<dbReference type="Pfam" id="PF03567">
    <property type="entry name" value="Sulfotransfer_2"/>
    <property type="match status" value="1"/>
</dbReference>
<keyword evidence="6 8" id="KW-0694">RNA-binding</keyword>
<feature type="compositionally biased region" description="Polar residues" evidence="9">
    <location>
        <begin position="1329"/>
        <end position="1342"/>
    </location>
</feature>
<dbReference type="Proteomes" id="UP001158576">
    <property type="component" value="Chromosome XSR"/>
</dbReference>
<dbReference type="InterPro" id="IPR036188">
    <property type="entry name" value="FAD/NAD-bd_sf"/>
</dbReference>
<feature type="compositionally biased region" description="Basic and acidic residues" evidence="9">
    <location>
        <begin position="142"/>
        <end position="151"/>
    </location>
</feature>
<dbReference type="PROSITE" id="PS51194">
    <property type="entry name" value="HELICASE_CTER"/>
    <property type="match status" value="1"/>
</dbReference>
<dbReference type="InterPro" id="IPR002937">
    <property type="entry name" value="Amino_oxidase"/>
</dbReference>
<dbReference type="InterPro" id="IPR055358">
    <property type="entry name" value="CHCR"/>
</dbReference>
<dbReference type="SUPFAM" id="SSF50156">
    <property type="entry name" value="PDZ domain-like"/>
    <property type="match status" value="1"/>
</dbReference>
<feature type="compositionally biased region" description="Acidic residues" evidence="9">
    <location>
        <begin position="2455"/>
        <end position="2472"/>
    </location>
</feature>
<dbReference type="Gene3D" id="3.90.660.10">
    <property type="match status" value="1"/>
</dbReference>
<dbReference type="Pfam" id="PF01593">
    <property type="entry name" value="Amino_oxidase"/>
    <property type="match status" value="1"/>
</dbReference>
<comment type="similarity">
    <text evidence="8">Belongs to the DEAD box helicase family.</text>
</comment>
<feature type="region of interest" description="Disordered" evidence="9">
    <location>
        <begin position="133"/>
        <end position="153"/>
    </location>
</feature>
<keyword evidence="4" id="KW-0274">FAD</keyword>
<dbReference type="Pfam" id="PF00270">
    <property type="entry name" value="DEAD"/>
    <property type="match status" value="1"/>
</dbReference>
<feature type="compositionally biased region" description="Basic and acidic residues" evidence="9">
    <location>
        <begin position="2017"/>
        <end position="2031"/>
    </location>
</feature>
<organism evidence="13 14">
    <name type="scientific">Oikopleura dioica</name>
    <name type="common">Tunicate</name>
    <dbReference type="NCBI Taxonomy" id="34765"/>
    <lineage>
        <taxon>Eukaryota</taxon>
        <taxon>Metazoa</taxon>
        <taxon>Chordata</taxon>
        <taxon>Tunicata</taxon>
        <taxon>Appendicularia</taxon>
        <taxon>Copelata</taxon>
        <taxon>Oikopleuridae</taxon>
        <taxon>Oikopleura</taxon>
    </lineage>
</organism>
<comment type="function">
    <text evidence="8">RNA helicase.</text>
</comment>
<evidence type="ECO:0000256" key="3">
    <source>
        <dbReference type="ARBA" id="ARBA00022801"/>
    </source>
</evidence>
<dbReference type="InterPro" id="IPR000547">
    <property type="entry name" value="Clathrin_H-chain/VPS_repeat"/>
</dbReference>
<dbReference type="PROSITE" id="PS50106">
    <property type="entry name" value="PDZ"/>
    <property type="match status" value="1"/>
</dbReference>
<feature type="compositionally biased region" description="Basic and acidic residues" evidence="9">
    <location>
        <begin position="1932"/>
        <end position="1960"/>
    </location>
</feature>
<keyword evidence="2 8" id="KW-0547">Nucleotide-binding</keyword>
<dbReference type="InterPro" id="IPR027417">
    <property type="entry name" value="P-loop_NTPase"/>
</dbReference>
<dbReference type="EMBL" id="OU015569">
    <property type="protein sequence ID" value="CAG5094091.1"/>
    <property type="molecule type" value="Genomic_DNA"/>
</dbReference>
<feature type="domain" description="Helicase ATP-binding" evidence="11">
    <location>
        <begin position="543"/>
        <end position="719"/>
    </location>
</feature>
<dbReference type="PROSITE" id="PS51192">
    <property type="entry name" value="HELICASE_ATP_BIND_1"/>
    <property type="match status" value="1"/>
</dbReference>
<evidence type="ECO:0000256" key="6">
    <source>
        <dbReference type="ARBA" id="ARBA00022884"/>
    </source>
</evidence>
<feature type="region of interest" description="Disordered" evidence="9">
    <location>
        <begin position="1357"/>
        <end position="1548"/>
    </location>
</feature>
<keyword evidence="14" id="KW-1185">Reference proteome</keyword>
<dbReference type="SMART" id="SM00487">
    <property type="entry name" value="DEXDc"/>
    <property type="match status" value="1"/>
</dbReference>
<feature type="region of interest" description="Disordered" evidence="9">
    <location>
        <begin position="1667"/>
        <end position="1694"/>
    </location>
</feature>
<dbReference type="InterPro" id="IPR016024">
    <property type="entry name" value="ARM-type_fold"/>
</dbReference>
<feature type="compositionally biased region" description="Low complexity" evidence="9">
    <location>
        <begin position="1859"/>
        <end position="1872"/>
    </location>
</feature>
<dbReference type="InterPro" id="IPR036034">
    <property type="entry name" value="PDZ_sf"/>
</dbReference>
<evidence type="ECO:0000256" key="7">
    <source>
        <dbReference type="PROSITE-ProRule" id="PRU01006"/>
    </source>
</evidence>
<dbReference type="SMART" id="SM00228">
    <property type="entry name" value="PDZ"/>
    <property type="match status" value="1"/>
</dbReference>
<comment type="catalytic activity">
    <reaction evidence="8">
        <text>ATP + H2O = ADP + phosphate + H(+)</text>
        <dbReference type="Rhea" id="RHEA:13065"/>
        <dbReference type="ChEBI" id="CHEBI:15377"/>
        <dbReference type="ChEBI" id="CHEBI:15378"/>
        <dbReference type="ChEBI" id="CHEBI:30616"/>
        <dbReference type="ChEBI" id="CHEBI:43474"/>
        <dbReference type="ChEBI" id="CHEBI:456216"/>
        <dbReference type="EC" id="3.6.4.13"/>
    </reaction>
</comment>
<feature type="compositionally biased region" description="Basic residues" evidence="9">
    <location>
        <begin position="2062"/>
        <end position="2071"/>
    </location>
</feature>
<feature type="compositionally biased region" description="Basic and acidic residues" evidence="9">
    <location>
        <begin position="1087"/>
        <end position="1109"/>
    </location>
</feature>
<feature type="compositionally biased region" description="Basic residues" evidence="9">
    <location>
        <begin position="2094"/>
        <end position="2108"/>
    </location>
</feature>
<evidence type="ECO:0000256" key="1">
    <source>
        <dbReference type="ARBA" id="ARBA00022630"/>
    </source>
</evidence>
<comment type="domain">
    <text evidence="8">The Q motif is unique to and characteristic of the DEAD box family of RNA helicases and controls ATP binding and hydrolysis.</text>
</comment>
<dbReference type="InterPro" id="IPR005331">
    <property type="entry name" value="Sulfotransferase"/>
</dbReference>
<feature type="region of interest" description="Disordered" evidence="9">
    <location>
        <begin position="1283"/>
        <end position="1342"/>
    </location>
</feature>
<feature type="compositionally biased region" description="Basic and acidic residues" evidence="9">
    <location>
        <begin position="2298"/>
        <end position="2315"/>
    </location>
</feature>
<dbReference type="Gene3D" id="3.30.428.10">
    <property type="entry name" value="HIT-like"/>
    <property type="match status" value="1"/>
</dbReference>
<feature type="compositionally biased region" description="Basic and acidic residues" evidence="9">
    <location>
        <begin position="2412"/>
        <end position="2428"/>
    </location>
</feature>
<dbReference type="Pfam" id="PF00595">
    <property type="entry name" value="PDZ"/>
    <property type="match status" value="1"/>
</dbReference>
<feature type="region of interest" description="Disordered" evidence="9">
    <location>
        <begin position="1589"/>
        <end position="1629"/>
    </location>
</feature>
<evidence type="ECO:0000259" key="10">
    <source>
        <dbReference type="PROSITE" id="PS50106"/>
    </source>
</evidence>
<dbReference type="InterPro" id="IPR011545">
    <property type="entry name" value="DEAD/DEAH_box_helicase_dom"/>
</dbReference>
<feature type="compositionally biased region" description="Low complexity" evidence="9">
    <location>
        <begin position="2254"/>
        <end position="2267"/>
    </location>
</feature>
<feature type="domain" description="Helicase C-terminal" evidence="12">
    <location>
        <begin position="623"/>
        <end position="792"/>
    </location>
</feature>
<dbReference type="PROSITE" id="PS50236">
    <property type="entry name" value="CHCR"/>
    <property type="match status" value="1"/>
</dbReference>
<evidence type="ECO:0000256" key="8">
    <source>
        <dbReference type="RuleBase" id="RU365068"/>
    </source>
</evidence>
<evidence type="ECO:0000256" key="2">
    <source>
        <dbReference type="ARBA" id="ARBA00022741"/>
    </source>
</evidence>
<evidence type="ECO:0000256" key="4">
    <source>
        <dbReference type="ARBA" id="ARBA00022827"/>
    </source>
</evidence>
<dbReference type="InterPro" id="IPR014001">
    <property type="entry name" value="Helicase_ATP-bd"/>
</dbReference>
<dbReference type="Pfam" id="PF00637">
    <property type="entry name" value="Clathrin"/>
    <property type="match status" value="1"/>
</dbReference>
<reference evidence="13 14" key="1">
    <citation type="submission" date="2021-04" db="EMBL/GenBank/DDBJ databases">
        <authorList>
            <person name="Bliznina A."/>
        </authorList>
    </citation>
    <scope>NUCLEOTIDE SEQUENCE [LARGE SCALE GENOMIC DNA]</scope>
</reference>
<feature type="compositionally biased region" description="Polar residues" evidence="9">
    <location>
        <begin position="1589"/>
        <end position="1619"/>
    </location>
</feature>
<feature type="region of interest" description="Disordered" evidence="9">
    <location>
        <begin position="1082"/>
        <end position="1109"/>
    </location>
</feature>
<feature type="domain" description="PDZ" evidence="10">
    <location>
        <begin position="2140"/>
        <end position="2197"/>
    </location>
</feature>
<feature type="compositionally biased region" description="Basic and acidic residues" evidence="9">
    <location>
        <begin position="1847"/>
        <end position="1858"/>
    </location>
</feature>
<dbReference type="Gene3D" id="2.30.42.10">
    <property type="match status" value="1"/>
</dbReference>
<evidence type="ECO:0000259" key="12">
    <source>
        <dbReference type="PROSITE" id="PS51194"/>
    </source>
</evidence>
<feature type="non-terminal residue" evidence="13">
    <location>
        <position position="1"/>
    </location>
</feature>
<dbReference type="SUPFAM" id="SSF48371">
    <property type="entry name" value="ARM repeat"/>
    <property type="match status" value="2"/>
</dbReference>
<keyword evidence="8" id="KW-0347">Helicase</keyword>
<feature type="compositionally biased region" description="Basic and acidic residues" evidence="9">
    <location>
        <begin position="1896"/>
        <end position="1920"/>
    </location>
</feature>
<dbReference type="InterPro" id="IPR036265">
    <property type="entry name" value="HIT-like_sf"/>
</dbReference>
<evidence type="ECO:0000256" key="9">
    <source>
        <dbReference type="SAM" id="MobiDB-lite"/>
    </source>
</evidence>
<dbReference type="Gene3D" id="3.40.50.300">
    <property type="entry name" value="P-loop containing nucleotide triphosphate hydrolases"/>
    <property type="match status" value="3"/>
</dbReference>
<feature type="compositionally biased region" description="Basic residues" evidence="9">
    <location>
        <begin position="1675"/>
        <end position="1686"/>
    </location>
</feature>
<protein>
    <recommendedName>
        <fullName evidence="8">ATP-dependent RNA helicase</fullName>
        <ecNumber evidence="8">3.6.4.13</ecNumber>
    </recommendedName>
</protein>
<evidence type="ECO:0000256" key="5">
    <source>
        <dbReference type="ARBA" id="ARBA00022840"/>
    </source>
</evidence>
<feature type="region of interest" description="Disordered" evidence="9">
    <location>
        <begin position="1826"/>
        <end position="2129"/>
    </location>
</feature>
<feature type="region of interest" description="Disordered" evidence="9">
    <location>
        <begin position="236"/>
        <end position="270"/>
    </location>
</feature>
<keyword evidence="5 8" id="KW-0067">ATP-binding</keyword>
<dbReference type="SUPFAM" id="SSF52540">
    <property type="entry name" value="P-loop containing nucleoside triphosphate hydrolases"/>
    <property type="match status" value="3"/>
</dbReference>
<dbReference type="EC" id="3.6.4.13" evidence="8"/>
<sequence length="2472" mass="280041">MEHHFHTILDILSDWRLDKKKDIPLIDAINLAHKEYVCQSAERYSKTEMKLLETTHGEKIEADRCVVSIPLALMKRKTINFTTDLSPRKWRAVENIGAGLIEKCLLRFDSKWWSYKIGGADFFGSISVSGSDSGVDADDEHDTNHEPRAPELPHYTLGKRRILPYELFIYQTRFNRKRLRQNGGTSFGSIIFRWRSHQSVFPTYSDRSDSPYLSGVREAARIFKLEHKKLNPDSKFSGDSIFDQTSLHPQKRKSESINQKPPSKKIERRKSEPIPTISSLLFQHQESPGVLHEEFVSSLENPIVVYNRVPKTASTAFTHLLYDLTRENSIYVIHVNTTVPRQNPAIMSLQDQMLLRQNMTTWGITPAFYHGHFAFFNVPNVFWINLVRNPFDRLVSNYYFLRYGDNFRKGLLRSKNGDTTTFNECAKKESSKDCSIQKMWIQIPYFCGQVAACWEPGSHPGERNSRSLQGNFHEETFKILGKYLEKELGESNIKVCRRRGDNLTNNKPRGLTRARDHSENLRQWQSDVGFVDGNKFHLLEYTIPIFLQNKDEMCEAVTGSGKTLAFLLPALHKMISSGAKDKISFIVISPTRERANQTHTVLLRFLDVLEKYTAMTCIGGVTKIQEDMEMLEKSTPNVIIATPGRMDDLIKRVLKAKLKTVEMLIIDEADQILDIGFEKAINFISSNLPKQRRTGLFSATLNENVLRLKKAVTTDLLCRGVDISGCVDYVIQFDPPTFAPNFVHRAGRTARAGKSGENLVLVTPSEHEQNYLELIKLNQKVGDMVELIEDFEILELEKVREIQLKDKRNFEYAQRAFPSFVCPYICPYSKKSNSKARLAKCFSRTGEVERICRESNCYEPEKVKNVLKEQKMWDQLPLIIVCDRFDFVHDSALHLYRNNLQKHIEIYVQKVNPSRLPQLLLTWRESRIAEDCQEPATHNALAEIYIDANNPERFLRENPFYFFAVVGKYCEKQDPHLAYGGTGMPPTEEEMMEKQRKPEKRKQEISYEDELEAMWAEPKKRSKHEGKSAAEIKEIRNKLTGKLMRADLKGNKEKAAKIQKVIDELTDEKTIVVQKYDARGRIRPSNQKRESDISALLRDEKNDDGGMDEDRERAKNRMIHRSLENCRFCYSNKKLRDSICWVGQHVYLAVTGSEPMAEGHCIIVTKEHYPNPPSCDEDVAREILNLRRMLTGYFKAKNDTEPVFISTATKGFPHFVTEFVPIDMEEAEMAPLYFQKAFQDAGGLADISPLKWRKPALDEEAEVIFRAEQMEKSLKEQCAIGLKMKPSPHFKSPEKTSNKSSNSKLASDLDPDQPTPSPQRKTRSAKEILQSQESTDGWETQETQLSQLSRYEMMERAAEFSQSTTDASSDKNRTEQTPRAGKKQTKAVKPSPKATHSISDDPLEGISVSVSGELLNDEVPSDPEISLSVSGELFDDELQPMDTAQISQQDEEEANSSQGSSVYKTPEKSRPKTPSKTDQSAPASPPQPPRKLRRRLFNENQEEPMESPEITMASSGDTTRRSKKVESKDAWSQVSGETLRETDVRKRRTHDVLNLCAEESQEEKSQEGMNQTQQVNDLLNHTALVLDSQQSAQATQARHESTSATQIQPQQESQGTNEKYFTPPTSPTLEQASATQKTFDEDLDDDYFAKLKSPTRNAEIKQINKQADQAYQQKRVNRKMPRSRAKPTRDEVKESVAKACRKAQAGGISRRLEVARAFISRRNRARDSSDPLNRELENATSWEPKVPNANFSQKRVYRKMPRSRAKPTRDELNKSLARALRKLQVGGISRRLEFARAFISRRNRARDSSDPLNRELEIATSWEPKVPNVNFSEPVPGSSSRFKKRLPVAEKPTKEKPGPSKSKSSKSQSQERSQPREEQESAHNWSQQALFDESAEDRQALSPEHDQSPPAPIDREDVRESTFPTSNKRKLQTPEKDAQGEASAKDHAAKRSKHEKENITPKKSASKPTILKPAVDTTIARRPGRDALSEISDLSSAFDNDSPIRGVGKMKQSQKKATKEKSAKLRYDEPTCSKNLTPPAMPPDADLSSFLNSSEDEEVRRPQSRPRRRNRSPTASMSKLTKLRSPEKSPSPSKSKKKPISMKKKHPKIIPSAARKPPRSITSSVETRDTREEYDEKTIVIKDVKNIKGTIGFRLKEYSEAGIYISKVVPGSLADKAGLRAGDTIICFNGVKCSVNSRVNLSILLPVIVESALKDFEFTVLRDVPDQYSEEEDVDTSGGSDIPDAEPAKEKPGPSKSKSSESQSQERSQPREEQESAHNWSPQVLLDESAEDQQALSPEHDQSPPAPIDREDVRESTFPTSNKRKLQTPEKDAQGEASAKVQAAKRSNHEKENITPKKSASKPTILTPAVDNTIARCPGRDALSEITDLSSAFDNDSPIRGVGKMKQIQKNATKEKSAKPTGKGHDEAENQPTCSKNLSPPAMPQDVDPSSFLDSSEDDEVEEDVDTSSDES</sequence>
<feature type="compositionally biased region" description="Basic and acidic residues" evidence="9">
    <location>
        <begin position="1518"/>
        <end position="1529"/>
    </location>
</feature>
<dbReference type="PANTHER" id="PTHR24031">
    <property type="entry name" value="RNA HELICASE"/>
    <property type="match status" value="1"/>
</dbReference>
<evidence type="ECO:0000259" key="11">
    <source>
        <dbReference type="PROSITE" id="PS51192"/>
    </source>
</evidence>
<proteinExistence type="inferred from homology"/>
<feature type="region of interest" description="Disordered" evidence="9">
    <location>
        <begin position="2227"/>
        <end position="2373"/>
    </location>
</feature>
<name>A0ABN7S6S3_OIKDI</name>
<feature type="repeat" description="CHCR" evidence="7">
    <location>
        <begin position="762"/>
        <end position="932"/>
    </location>
</feature>
<dbReference type="Pfam" id="PF04677">
    <property type="entry name" value="CwfJ_C_1"/>
    <property type="match status" value="1"/>
</dbReference>
<keyword evidence="3 8" id="KW-0378">Hydrolase</keyword>
<gene>
    <name evidence="13" type="ORF">OKIOD_LOCUS4798</name>
</gene>
<evidence type="ECO:0000313" key="14">
    <source>
        <dbReference type="Proteomes" id="UP001158576"/>
    </source>
</evidence>